<dbReference type="RefSeq" id="WP_048637319.1">
    <property type="nucleotide sequence ID" value="NZ_CGIG01000001.1"/>
</dbReference>
<dbReference type="AlphaFoldDB" id="A0AAE8JKZ8"/>
<proteinExistence type="predicted"/>
<organism evidence="1 2">
    <name type="scientific">Brenneria goodwinii</name>
    <dbReference type="NCBI Taxonomy" id="1109412"/>
    <lineage>
        <taxon>Bacteria</taxon>
        <taxon>Pseudomonadati</taxon>
        <taxon>Pseudomonadota</taxon>
        <taxon>Gammaproteobacteria</taxon>
        <taxon>Enterobacterales</taxon>
        <taxon>Pectobacteriaceae</taxon>
        <taxon>Brenneria</taxon>
    </lineage>
</organism>
<reference evidence="1 2" key="1">
    <citation type="submission" date="2016-09" db="EMBL/GenBank/DDBJ databases">
        <authorList>
            <person name="Doonan J."/>
            <person name="Pachebat J.A."/>
            <person name="Golyshin P.N."/>
            <person name="Denman S."/>
            <person name="Mcdonald J.E."/>
        </authorList>
    </citation>
    <scope>NUCLEOTIDE SEQUENCE [LARGE SCALE GENOMIC DNA]</scope>
    <source>
        <strain evidence="1 2">FRB141</strain>
    </source>
</reference>
<gene>
    <name evidence="1" type="ORF">BIY26_22390</name>
</gene>
<dbReference type="Proteomes" id="UP000285972">
    <property type="component" value="Unassembled WGS sequence"/>
</dbReference>
<dbReference type="KEGG" id="bgj:AWC36_21525"/>
<comment type="caution">
    <text evidence="1">The sequence shown here is derived from an EMBL/GenBank/DDBJ whole genome shotgun (WGS) entry which is preliminary data.</text>
</comment>
<sequence>MSDARRLAAAKRFLYPDTVFYVEMGLDWKWSPQQISAVCMSQPLFKLFLPTRRPSPQKSFKR</sequence>
<dbReference type="EMBL" id="MJLX01000110">
    <property type="protein sequence ID" value="RLM16361.1"/>
    <property type="molecule type" value="Genomic_DNA"/>
</dbReference>
<evidence type="ECO:0000313" key="1">
    <source>
        <dbReference type="EMBL" id="RLM16361.1"/>
    </source>
</evidence>
<evidence type="ECO:0000313" key="2">
    <source>
        <dbReference type="Proteomes" id="UP000285972"/>
    </source>
</evidence>
<name>A0AAE8JKZ8_9GAMM</name>
<protein>
    <submittedName>
        <fullName evidence="1">Uncharacterized protein</fullName>
    </submittedName>
</protein>
<accession>A0AAE8JKZ8</accession>